<dbReference type="AlphaFoldDB" id="A0A1Q2LJK4"/>
<dbReference type="Proteomes" id="UP000188298">
    <property type="component" value="Chromosome"/>
</dbReference>
<dbReference type="EMBL" id="CP019645">
    <property type="protein sequence ID" value="AQQ60579.1"/>
    <property type="molecule type" value="Genomic_DNA"/>
</dbReference>
<dbReference type="InterPro" id="IPR050273">
    <property type="entry name" value="GppA/Ppx_hydrolase"/>
</dbReference>
<proteinExistence type="predicted"/>
<dbReference type="Gene3D" id="3.30.420.40">
    <property type="match status" value="1"/>
</dbReference>
<dbReference type="SUPFAM" id="SSF109604">
    <property type="entry name" value="HD-domain/PDEase-like"/>
    <property type="match status" value="1"/>
</dbReference>
<dbReference type="InterPro" id="IPR043129">
    <property type="entry name" value="ATPase_NBD"/>
</dbReference>
<evidence type="ECO:0000313" key="5">
    <source>
        <dbReference type="Proteomes" id="UP000188298"/>
    </source>
</evidence>
<dbReference type="KEGG" id="hbl:XJ32_11375"/>
<evidence type="ECO:0000256" key="1">
    <source>
        <dbReference type="ARBA" id="ARBA00022801"/>
    </source>
</evidence>
<gene>
    <name evidence="4" type="ORF">XJ32_11375</name>
</gene>
<organism evidence="4 5">
    <name type="scientific">Helicobacter bilis</name>
    <dbReference type="NCBI Taxonomy" id="37372"/>
    <lineage>
        <taxon>Bacteria</taxon>
        <taxon>Pseudomonadati</taxon>
        <taxon>Campylobacterota</taxon>
        <taxon>Epsilonproteobacteria</taxon>
        <taxon>Campylobacterales</taxon>
        <taxon>Helicobacteraceae</taxon>
        <taxon>Helicobacter</taxon>
    </lineage>
</organism>
<dbReference type="InterPro" id="IPR030673">
    <property type="entry name" value="PyroPPase_GppA_Ppx"/>
</dbReference>
<name>A0A1Q2LJK4_9HELI</name>
<protein>
    <submittedName>
        <fullName evidence="4">Permease</fullName>
    </submittedName>
</protein>
<dbReference type="SUPFAM" id="SSF53067">
    <property type="entry name" value="Actin-like ATPase domain"/>
    <property type="match status" value="2"/>
</dbReference>
<dbReference type="GO" id="GO:0016462">
    <property type="term" value="F:pyrophosphatase activity"/>
    <property type="evidence" value="ECO:0007669"/>
    <property type="project" value="TreeGrafter"/>
</dbReference>
<evidence type="ECO:0000313" key="4">
    <source>
        <dbReference type="EMBL" id="AQQ60579.1"/>
    </source>
</evidence>
<sequence>MAKITTIIDIGSNSARMAIFQKTSRYGFHLIHELKSKVRISEGSYEHDSYLQPQAMARALNALKEFKKVSDSLKSRKLICVATSALRDAPNKAEFIAQVKKECGIAIKVIDGTKEAYYGALACANLLHEKSGVTIDIGGGSTELACIENGVIQTMVSLNLGSIRLKELFFDHNNMQEAYRYVRKYVKEHIKDIKAFCASSSFMNNLNVFGIGGSIRAYAKYEMDLESYAFNFLHGYELCVENILEHLETITHASNEWLLESGFEEGRIDSIRPGLLILQVILEELSAKKLIISGVGVREGAFLNDMLRYHHGKLPNDINPSVRSLQDIFLTSLDDSKTISKHTKTLFNLLKEPYDLEDSHLQALQVASKLYNIGANFNFYQAHKHSAYIALHSLHYGFGHKERYTIATLLESSHKKRPKIITQTLENLLPEHDALQILSFIFALSVALAKEKKITLEFRDYTLSIGIHALPLQQALKEIVLPRLEEYPRLGFIVNEI</sequence>
<dbReference type="InterPro" id="IPR048950">
    <property type="entry name" value="Ppx_GppA_C"/>
</dbReference>
<dbReference type="PIRSF" id="PIRSF001267">
    <property type="entry name" value="Pyrophosphatase_GppA_Ppx"/>
    <property type="match status" value="1"/>
</dbReference>
<dbReference type="RefSeq" id="WP_077389928.1">
    <property type="nucleotide sequence ID" value="NZ_CP019645.1"/>
</dbReference>
<feature type="domain" description="Ppx/GppA phosphatase N-terminal" evidence="2">
    <location>
        <begin position="19"/>
        <end position="308"/>
    </location>
</feature>
<dbReference type="InterPro" id="IPR003695">
    <property type="entry name" value="Ppx_GppA_N"/>
</dbReference>
<dbReference type="Pfam" id="PF21447">
    <property type="entry name" value="Ppx-GppA_III"/>
    <property type="match status" value="1"/>
</dbReference>
<dbReference type="Pfam" id="PF02541">
    <property type="entry name" value="Ppx-GppA"/>
    <property type="match status" value="1"/>
</dbReference>
<keyword evidence="1" id="KW-0378">Hydrolase</keyword>
<evidence type="ECO:0000259" key="3">
    <source>
        <dbReference type="Pfam" id="PF21447"/>
    </source>
</evidence>
<dbReference type="PANTHER" id="PTHR30005:SF0">
    <property type="entry name" value="RETROGRADE REGULATION PROTEIN 2"/>
    <property type="match status" value="1"/>
</dbReference>
<dbReference type="CDD" id="cd24052">
    <property type="entry name" value="ASKHA_NBD_HpPPX-GppA-like"/>
    <property type="match status" value="1"/>
</dbReference>
<dbReference type="Gene3D" id="3.30.420.150">
    <property type="entry name" value="Exopolyphosphatase. Domain 2"/>
    <property type="match status" value="1"/>
</dbReference>
<feature type="domain" description="Ppx/GppA phosphatase C-terminal" evidence="3">
    <location>
        <begin position="321"/>
        <end position="457"/>
    </location>
</feature>
<reference evidence="4 5" key="1">
    <citation type="submission" date="2017-02" db="EMBL/GenBank/DDBJ databases">
        <title>Whole genome sequencing of Helicobacter bilis strain AAQJH.</title>
        <authorList>
            <person name="Conlan S."/>
            <person name="Thomas P.J."/>
            <person name="Mullikin J."/>
            <person name="Palmore T.N."/>
            <person name="Frank K.M."/>
            <person name="Segre J.A."/>
        </authorList>
    </citation>
    <scope>NUCLEOTIDE SEQUENCE [LARGE SCALE GENOMIC DNA]</scope>
    <source>
        <strain evidence="4 5">AAQJH</strain>
    </source>
</reference>
<dbReference type="PANTHER" id="PTHR30005">
    <property type="entry name" value="EXOPOLYPHOSPHATASE"/>
    <property type="match status" value="1"/>
</dbReference>
<accession>A0A1Q2LJK4</accession>
<dbReference type="Gene3D" id="1.10.3210.10">
    <property type="entry name" value="Hypothetical protein af1432"/>
    <property type="match status" value="1"/>
</dbReference>
<evidence type="ECO:0000259" key="2">
    <source>
        <dbReference type="Pfam" id="PF02541"/>
    </source>
</evidence>